<dbReference type="InterPro" id="IPR017938">
    <property type="entry name" value="Riboflavin_synthase-like_b-brl"/>
</dbReference>
<dbReference type="Gene3D" id="2.40.30.10">
    <property type="entry name" value="Translation factors"/>
    <property type="match status" value="1"/>
</dbReference>
<dbReference type="Pfam" id="PF08021">
    <property type="entry name" value="FAD_binding_9"/>
    <property type="match status" value="1"/>
</dbReference>
<dbReference type="InterPro" id="IPR039374">
    <property type="entry name" value="SIP_fam"/>
</dbReference>
<dbReference type="SUPFAM" id="SSF63380">
    <property type="entry name" value="Riboflavin synthase domain-like"/>
    <property type="match status" value="1"/>
</dbReference>
<dbReference type="InterPro" id="IPR007037">
    <property type="entry name" value="SIP_rossman_dom"/>
</dbReference>
<proteinExistence type="predicted"/>
<reference evidence="2 3" key="1">
    <citation type="submission" date="2020-08" db="EMBL/GenBank/DDBJ databases">
        <title>Genome sequence of Leucobacter denitrificans KACC 14055T.</title>
        <authorList>
            <person name="Hyun D.-W."/>
            <person name="Bae J.-W."/>
        </authorList>
    </citation>
    <scope>NUCLEOTIDE SEQUENCE [LARGE SCALE GENOMIC DNA]</scope>
    <source>
        <strain evidence="2 3">KACC 14055</strain>
    </source>
</reference>
<sequence>MSDSVKHPPQVRYLTVVRTARITPSIARVTLVGDDLTGFNAPGFDDHVKIYLPDSHGEISAPALVGGSLKHTGKKTSATRDYTVRAFRDAVGDRPAELDIDFVLHGHGREGEGASDGAGGGGDAAGPASEWAADAGLGDPLVITGPKRSELAPTWAKSAVIIADETGFPAAARLIVDLGDVPIVCLFAASTECVDAYFAEVPGRERLDLRVVKYPEAADEHEAALRNLSIDAETFVFAAGEKHLLAPLRRYLKKQLELPKQQLSMHGYWKRSSKHHT</sequence>
<name>A0A7G9S233_9MICO</name>
<dbReference type="PROSITE" id="PS51384">
    <property type="entry name" value="FAD_FR"/>
    <property type="match status" value="1"/>
</dbReference>
<dbReference type="Gene3D" id="3.40.50.80">
    <property type="entry name" value="Nucleotide-binding domain of ferredoxin-NADP reductase (FNR) module"/>
    <property type="match status" value="1"/>
</dbReference>
<dbReference type="KEGG" id="ldn:H9L06_06135"/>
<feature type="domain" description="FAD-binding FR-type" evidence="1">
    <location>
        <begin position="9"/>
        <end position="153"/>
    </location>
</feature>
<dbReference type="RefSeq" id="WP_187554379.1">
    <property type="nucleotide sequence ID" value="NZ_CP060716.1"/>
</dbReference>
<dbReference type="InterPro" id="IPR039261">
    <property type="entry name" value="FNR_nucleotide-bd"/>
</dbReference>
<dbReference type="AlphaFoldDB" id="A0A7G9S233"/>
<accession>A0A7G9S233</accession>
<keyword evidence="3" id="KW-1185">Reference proteome</keyword>
<dbReference type="EMBL" id="CP060716">
    <property type="protein sequence ID" value="QNN61908.1"/>
    <property type="molecule type" value="Genomic_DNA"/>
</dbReference>
<dbReference type="InterPro" id="IPR013113">
    <property type="entry name" value="SIP_FAD-bd"/>
</dbReference>
<gene>
    <name evidence="2" type="ORF">H9L06_06135</name>
</gene>
<dbReference type="InterPro" id="IPR017927">
    <property type="entry name" value="FAD-bd_FR_type"/>
</dbReference>
<dbReference type="PANTHER" id="PTHR30157:SF0">
    <property type="entry name" value="NADPH-DEPENDENT FERRIC-CHELATE REDUCTASE"/>
    <property type="match status" value="1"/>
</dbReference>
<evidence type="ECO:0000313" key="3">
    <source>
        <dbReference type="Proteomes" id="UP000515934"/>
    </source>
</evidence>
<evidence type="ECO:0000259" key="1">
    <source>
        <dbReference type="PROSITE" id="PS51384"/>
    </source>
</evidence>
<dbReference type="PANTHER" id="PTHR30157">
    <property type="entry name" value="FERRIC REDUCTASE, NADPH-DEPENDENT"/>
    <property type="match status" value="1"/>
</dbReference>
<organism evidence="2 3">
    <name type="scientific">Leucobacter denitrificans</name>
    <dbReference type="NCBI Taxonomy" id="683042"/>
    <lineage>
        <taxon>Bacteria</taxon>
        <taxon>Bacillati</taxon>
        <taxon>Actinomycetota</taxon>
        <taxon>Actinomycetes</taxon>
        <taxon>Micrococcales</taxon>
        <taxon>Microbacteriaceae</taxon>
        <taxon>Leucobacter</taxon>
    </lineage>
</organism>
<dbReference type="GO" id="GO:0016491">
    <property type="term" value="F:oxidoreductase activity"/>
    <property type="evidence" value="ECO:0007669"/>
    <property type="project" value="InterPro"/>
</dbReference>
<protein>
    <submittedName>
        <fullName evidence="2">Siderophore-interacting protein</fullName>
    </submittedName>
</protein>
<dbReference type="Pfam" id="PF04954">
    <property type="entry name" value="SIP"/>
    <property type="match status" value="1"/>
</dbReference>
<dbReference type="CDD" id="cd06193">
    <property type="entry name" value="siderophore_interacting"/>
    <property type="match status" value="1"/>
</dbReference>
<evidence type="ECO:0000313" key="2">
    <source>
        <dbReference type="EMBL" id="QNN61908.1"/>
    </source>
</evidence>
<dbReference type="Proteomes" id="UP000515934">
    <property type="component" value="Chromosome"/>
</dbReference>